<reference evidence="1 2" key="1">
    <citation type="submission" date="2018-06" db="EMBL/GenBank/DDBJ databases">
        <authorList>
            <consortium name="Pathogen Informatics"/>
            <person name="Doyle S."/>
        </authorList>
    </citation>
    <scope>NUCLEOTIDE SEQUENCE [LARGE SCALE GENOMIC DNA]</scope>
    <source>
        <strain evidence="1 2">NCTC9081</strain>
    </source>
</reference>
<evidence type="ECO:0000313" key="1">
    <source>
        <dbReference type="EMBL" id="STJ20513.1"/>
    </source>
</evidence>
<proteinExistence type="predicted"/>
<dbReference type="Proteomes" id="UP000254716">
    <property type="component" value="Unassembled WGS sequence"/>
</dbReference>
<dbReference type="AlphaFoldDB" id="A0A376YW27"/>
<gene>
    <name evidence="1" type="ORF">NCTC9081_06097</name>
</gene>
<protein>
    <submittedName>
        <fullName evidence="1">Uncharacterized protein</fullName>
    </submittedName>
</protein>
<accession>A0A376YW27</accession>
<evidence type="ECO:0000313" key="2">
    <source>
        <dbReference type="Proteomes" id="UP000254716"/>
    </source>
</evidence>
<name>A0A376YW27_ECOLX</name>
<organism evidence="1 2">
    <name type="scientific">Escherichia coli</name>
    <dbReference type="NCBI Taxonomy" id="562"/>
    <lineage>
        <taxon>Bacteria</taxon>
        <taxon>Pseudomonadati</taxon>
        <taxon>Pseudomonadota</taxon>
        <taxon>Gammaproteobacteria</taxon>
        <taxon>Enterobacterales</taxon>
        <taxon>Enterobacteriaceae</taxon>
        <taxon>Escherichia</taxon>
    </lineage>
</organism>
<dbReference type="EMBL" id="UGCV01000008">
    <property type="protein sequence ID" value="STJ20513.1"/>
    <property type="molecule type" value="Genomic_DNA"/>
</dbReference>
<sequence>MSSLSDMIYRYGADFSPENLSQCSLTHEIPVALSH</sequence>